<sequence>MEQAEYTFSLIDADIEAGGYSWAAFKAQQAAEFAMKSLLRGLGIPSFGHNLVKFYQELKRLCEPTDGGRLEYCSSLLDGLYSSSRYPDAYTEGFPAQHVTKSMAGECKACSKEIIEWVKGCSKC</sequence>
<dbReference type="EMBL" id="NEXE01000010">
    <property type="protein sequence ID" value="PSN92113.1"/>
    <property type="molecule type" value="Genomic_DNA"/>
</dbReference>
<feature type="domain" description="HEPN" evidence="1">
    <location>
        <begin position="1"/>
        <end position="114"/>
    </location>
</feature>
<dbReference type="Proteomes" id="UP000240322">
    <property type="component" value="Unassembled WGS sequence"/>
</dbReference>
<dbReference type="InterPro" id="IPR007842">
    <property type="entry name" value="HEPN_dom"/>
</dbReference>
<evidence type="ECO:0000259" key="1">
    <source>
        <dbReference type="PROSITE" id="PS50910"/>
    </source>
</evidence>
<name>A0A2R6B0J9_9ARCH</name>
<evidence type="ECO:0000313" key="3">
    <source>
        <dbReference type="Proteomes" id="UP000240322"/>
    </source>
</evidence>
<protein>
    <recommendedName>
        <fullName evidence="1">HEPN domain-containing protein</fullName>
    </recommendedName>
</protein>
<dbReference type="SUPFAM" id="SSF81593">
    <property type="entry name" value="Nucleotidyltransferase substrate binding subunit/domain"/>
    <property type="match status" value="1"/>
</dbReference>
<reference evidence="2 3" key="1">
    <citation type="submission" date="2017-04" db="EMBL/GenBank/DDBJ databases">
        <title>Novel microbial lineages endemic to geothermal iron-oxide mats fill important gaps in the evolutionary history of Archaea.</title>
        <authorList>
            <person name="Jay Z.J."/>
            <person name="Beam J.P."/>
            <person name="Dlakic M."/>
            <person name="Rusch D.B."/>
            <person name="Kozubal M.A."/>
            <person name="Inskeep W.P."/>
        </authorList>
    </citation>
    <scope>NUCLEOTIDE SEQUENCE [LARGE SCALE GENOMIC DNA]</scope>
    <source>
        <strain evidence="2">OSP_D</strain>
    </source>
</reference>
<dbReference type="Gene3D" id="1.20.120.330">
    <property type="entry name" value="Nucleotidyltransferases domain 2"/>
    <property type="match status" value="1"/>
</dbReference>
<dbReference type="SMART" id="SM00748">
    <property type="entry name" value="HEPN"/>
    <property type="match status" value="1"/>
</dbReference>
<proteinExistence type="predicted"/>
<gene>
    <name evidence="2" type="ORF">B9Q03_02115</name>
</gene>
<dbReference type="PROSITE" id="PS50910">
    <property type="entry name" value="HEPN"/>
    <property type="match status" value="1"/>
</dbReference>
<accession>A0A2R6B0J9</accession>
<dbReference type="AlphaFoldDB" id="A0A2R6B0J9"/>
<dbReference type="Pfam" id="PF05168">
    <property type="entry name" value="HEPN"/>
    <property type="match status" value="1"/>
</dbReference>
<comment type="caution">
    <text evidence="2">The sequence shown here is derived from an EMBL/GenBank/DDBJ whole genome shotgun (WGS) entry which is preliminary data.</text>
</comment>
<organism evidence="2 3">
    <name type="scientific">Candidatus Marsarchaeota G2 archaeon OSP_D</name>
    <dbReference type="NCBI Taxonomy" id="1978157"/>
    <lineage>
        <taxon>Archaea</taxon>
        <taxon>Candidatus Marsarchaeota</taxon>
        <taxon>Candidatus Marsarchaeota group 2</taxon>
    </lineage>
</organism>
<evidence type="ECO:0000313" key="2">
    <source>
        <dbReference type="EMBL" id="PSN92113.1"/>
    </source>
</evidence>